<keyword evidence="1" id="KW-0472">Membrane</keyword>
<comment type="caution">
    <text evidence="2">The sequence shown here is derived from an EMBL/GenBank/DDBJ whole genome shotgun (WGS) entry which is preliminary data.</text>
</comment>
<evidence type="ECO:0000313" key="2">
    <source>
        <dbReference type="EMBL" id="KKT57653.1"/>
    </source>
</evidence>
<evidence type="ECO:0008006" key="4">
    <source>
        <dbReference type="Google" id="ProtNLM"/>
    </source>
</evidence>
<name>A0A0G1IFR9_9BACT</name>
<evidence type="ECO:0000256" key="1">
    <source>
        <dbReference type="SAM" id="Phobius"/>
    </source>
</evidence>
<protein>
    <recommendedName>
        <fullName evidence="4">Septum formation initiator</fullName>
    </recommendedName>
</protein>
<feature type="transmembrane region" description="Helical" evidence="1">
    <location>
        <begin position="16"/>
        <end position="37"/>
    </location>
</feature>
<proteinExistence type="predicted"/>
<gene>
    <name evidence="2" type="ORF">UW49_C0002G0049</name>
</gene>
<evidence type="ECO:0000313" key="3">
    <source>
        <dbReference type="Proteomes" id="UP000033977"/>
    </source>
</evidence>
<keyword evidence="1" id="KW-1133">Transmembrane helix</keyword>
<dbReference type="Pfam" id="PF04977">
    <property type="entry name" value="DivIC"/>
    <property type="match status" value="1"/>
</dbReference>
<reference evidence="2 3" key="1">
    <citation type="journal article" date="2015" name="Nature">
        <title>rRNA introns, odd ribosomes, and small enigmatic genomes across a large radiation of phyla.</title>
        <authorList>
            <person name="Brown C.T."/>
            <person name="Hug L.A."/>
            <person name="Thomas B.C."/>
            <person name="Sharon I."/>
            <person name="Castelle C.J."/>
            <person name="Singh A."/>
            <person name="Wilkins M.J."/>
            <person name="Williams K.H."/>
            <person name="Banfield J.F."/>
        </authorList>
    </citation>
    <scope>NUCLEOTIDE SEQUENCE [LARGE SCALE GENOMIC DNA]</scope>
</reference>
<organism evidence="2 3">
    <name type="scientific">Candidatus Giovannonibacteria bacterium GW2011_GWB1_44_23</name>
    <dbReference type="NCBI Taxonomy" id="1618652"/>
    <lineage>
        <taxon>Bacteria</taxon>
        <taxon>Candidatus Giovannoniibacteriota</taxon>
    </lineage>
</organism>
<sequence length="130" mass="14288">MAFNDFKESKEVERAVFSWPVIFIAGLLVIAALWGIFRALEKELALRGEIKTLEKKIVEADSVRAGFQAKVEDLRTEAGLDREARGKFNLKKPGEEVVIFLDDASQTESSGLTGGWLASLWSAVKGGLGF</sequence>
<keyword evidence="1" id="KW-0812">Transmembrane</keyword>
<dbReference type="AlphaFoldDB" id="A0A0G1IFR9"/>
<accession>A0A0G1IFR9</accession>
<dbReference type="EMBL" id="LCIN01000002">
    <property type="protein sequence ID" value="KKT57653.1"/>
    <property type="molecule type" value="Genomic_DNA"/>
</dbReference>
<dbReference type="InterPro" id="IPR007060">
    <property type="entry name" value="FtsL/DivIC"/>
</dbReference>
<dbReference type="Proteomes" id="UP000033977">
    <property type="component" value="Unassembled WGS sequence"/>
</dbReference>